<evidence type="ECO:0000259" key="2">
    <source>
        <dbReference type="Pfam" id="PF23629"/>
    </source>
</evidence>
<proteinExistence type="predicted"/>
<dbReference type="GO" id="GO:0005085">
    <property type="term" value="F:guanyl-nucleotide exchange factor activity"/>
    <property type="evidence" value="ECO:0007669"/>
    <property type="project" value="TreeGrafter"/>
</dbReference>
<accession>A0AAF3FQJ1</accession>
<dbReference type="PANTHER" id="PTHR13008:SF7">
    <property type="entry name" value="MAP KINASE-ACTIVATING DEATH DOMAIN PROTEIN"/>
    <property type="match status" value="1"/>
</dbReference>
<keyword evidence="3" id="KW-1185">Reference proteome</keyword>
<dbReference type="Pfam" id="PF23629">
    <property type="entry name" value="Death_MADD"/>
    <property type="match status" value="1"/>
</dbReference>
<dbReference type="GO" id="GO:0005829">
    <property type="term" value="C:cytosol"/>
    <property type="evidence" value="ECO:0007669"/>
    <property type="project" value="TreeGrafter"/>
</dbReference>
<sequence length="266" mass="29389">MEDESLHEQLTRAQYKGYVKVLQACLAGIEYSALFQHSGSNGLASVFHILEIAHTHFWSRDDGVMTPASGGNSQLPTPSASVQDLNQYSLAKNSPATSYDMRSMPKPIGKLSNGEPIQGPEHRSTHSNHCNPKRNQAVVPFGIPGNDPLPKQTIPQPTPPPIPPRDGVAHPHPPPSPARPQMDGFDFTQSTSIMAKYGFLGGTLFMMSLDKKGDIIGMDQEPSEMIDRYSTLSESERKRLELEEDRLLATLLHNLTAYMMACFWFS</sequence>
<dbReference type="GO" id="GO:0032483">
    <property type="term" value="P:regulation of Rab protein signal transduction"/>
    <property type="evidence" value="ECO:0007669"/>
    <property type="project" value="TreeGrafter"/>
</dbReference>
<dbReference type="WBParaSite" id="MBELARI_LOCUS8946">
    <property type="protein sequence ID" value="MBELARI_LOCUS8946"/>
    <property type="gene ID" value="MBELARI_LOCUS8946"/>
</dbReference>
<organism evidence="3 4">
    <name type="scientific">Mesorhabditis belari</name>
    <dbReference type="NCBI Taxonomy" id="2138241"/>
    <lineage>
        <taxon>Eukaryota</taxon>
        <taxon>Metazoa</taxon>
        <taxon>Ecdysozoa</taxon>
        <taxon>Nematoda</taxon>
        <taxon>Chromadorea</taxon>
        <taxon>Rhabditida</taxon>
        <taxon>Rhabditina</taxon>
        <taxon>Rhabditomorpha</taxon>
        <taxon>Rhabditoidea</taxon>
        <taxon>Rhabditidae</taxon>
        <taxon>Mesorhabditinae</taxon>
        <taxon>Mesorhabditis</taxon>
    </lineage>
</organism>
<feature type="region of interest" description="Disordered" evidence="1">
    <location>
        <begin position="92"/>
        <end position="184"/>
    </location>
</feature>
<dbReference type="InterPro" id="IPR039980">
    <property type="entry name" value="MADD"/>
</dbReference>
<dbReference type="PANTHER" id="PTHR13008">
    <property type="entry name" value="MAP-KINASE ACTIVATING DEATH DOMAIN PROTEIN MADD /DENN/AEX-3 C.ELEGANS"/>
    <property type="match status" value="1"/>
</dbReference>
<protein>
    <recommendedName>
        <fullName evidence="2">MAP kinase-activating death domain-containing protein</fullName>
    </recommendedName>
</protein>
<dbReference type="AlphaFoldDB" id="A0AAF3FQJ1"/>
<name>A0AAF3FQJ1_9BILA</name>
<evidence type="ECO:0000256" key="1">
    <source>
        <dbReference type="SAM" id="MobiDB-lite"/>
    </source>
</evidence>
<reference evidence="4" key="1">
    <citation type="submission" date="2024-02" db="UniProtKB">
        <authorList>
            <consortium name="WormBaseParasite"/>
        </authorList>
    </citation>
    <scope>IDENTIFICATION</scope>
</reference>
<dbReference type="Proteomes" id="UP000887575">
    <property type="component" value="Unassembled WGS sequence"/>
</dbReference>
<feature type="domain" description="MAP kinase-activating death" evidence="2">
    <location>
        <begin position="217"/>
        <end position="262"/>
    </location>
</feature>
<evidence type="ECO:0000313" key="4">
    <source>
        <dbReference type="WBParaSite" id="MBELARI_LOCUS8946"/>
    </source>
</evidence>
<dbReference type="InterPro" id="IPR056574">
    <property type="entry name" value="Death_MADD"/>
</dbReference>
<evidence type="ECO:0000313" key="3">
    <source>
        <dbReference type="Proteomes" id="UP000887575"/>
    </source>
</evidence>
<dbReference type="GO" id="GO:0042981">
    <property type="term" value="P:regulation of apoptotic process"/>
    <property type="evidence" value="ECO:0007669"/>
    <property type="project" value="TreeGrafter"/>
</dbReference>